<protein>
    <submittedName>
        <fullName evidence="2">Uncharacterized protein</fullName>
    </submittedName>
</protein>
<reference evidence="2" key="1">
    <citation type="submission" date="2013-07" db="EMBL/GenBank/DDBJ databases">
        <title>The genome of Eucalyptus grandis.</title>
        <authorList>
            <person name="Schmutz J."/>
            <person name="Hayes R."/>
            <person name="Myburg A."/>
            <person name="Tuskan G."/>
            <person name="Grattapaglia D."/>
            <person name="Rokhsar D.S."/>
        </authorList>
    </citation>
    <scope>NUCLEOTIDE SEQUENCE</scope>
    <source>
        <tissue evidence="2">Leaf extractions</tissue>
    </source>
</reference>
<dbReference type="InParanoid" id="A0A059BL15"/>
<feature type="region of interest" description="Disordered" evidence="1">
    <location>
        <begin position="287"/>
        <end position="316"/>
    </location>
</feature>
<dbReference type="OMA" id="RSTCESR"/>
<gene>
    <name evidence="2" type="ORF">EUGRSUZ_F00558</name>
</gene>
<name>A0A059BL15_EUCGR</name>
<dbReference type="AlphaFoldDB" id="A0A059BL15"/>
<feature type="compositionally biased region" description="Polar residues" evidence="1">
    <location>
        <begin position="1"/>
        <end position="14"/>
    </location>
</feature>
<organism evidence="2">
    <name type="scientific">Eucalyptus grandis</name>
    <name type="common">Flooded gum</name>
    <dbReference type="NCBI Taxonomy" id="71139"/>
    <lineage>
        <taxon>Eukaryota</taxon>
        <taxon>Viridiplantae</taxon>
        <taxon>Streptophyta</taxon>
        <taxon>Embryophyta</taxon>
        <taxon>Tracheophyta</taxon>
        <taxon>Spermatophyta</taxon>
        <taxon>Magnoliopsida</taxon>
        <taxon>eudicotyledons</taxon>
        <taxon>Gunneridae</taxon>
        <taxon>Pentapetalae</taxon>
        <taxon>rosids</taxon>
        <taxon>malvids</taxon>
        <taxon>Myrtales</taxon>
        <taxon>Myrtaceae</taxon>
        <taxon>Myrtoideae</taxon>
        <taxon>Eucalypteae</taxon>
        <taxon>Eucalyptus</taxon>
    </lineage>
</organism>
<dbReference type="Gramene" id="KCW66793">
    <property type="protein sequence ID" value="KCW66793"/>
    <property type="gene ID" value="EUGRSUZ_F00558"/>
</dbReference>
<feature type="region of interest" description="Disordered" evidence="1">
    <location>
        <begin position="39"/>
        <end position="62"/>
    </location>
</feature>
<accession>A0A059BL15</accession>
<proteinExistence type="predicted"/>
<sequence>MGRGDNSITLSQRSHGGPGRDLSIMTKLLLSLERSTCESRGTRGDRSRGERDCSPGVGRRAEGDDVVGVCAREGAGAVVVRVAVGLRAGVLEQLRVRRGLARLRRGVGAAAAVLRLLERLTRALARHPPRPVAARHPQLRRAGPVQVDQAPRGGAVLARPALRRHQQRQVVPVHEADVEEVHAAGAVEGELGQGGRRGGAAAGALDLSGAAVAGEAGELAGGVLGAVGAAPEAAAPGGGGDEGLGGAAVEGEAGGGQGLLAGVGEDAGPHRVVALVDECESCGVHSCASGKKKKKDKSSVSSRYKREQIQIQRGEPQNLLGVSNDLVPTAERLRKIAE</sequence>
<evidence type="ECO:0000256" key="1">
    <source>
        <dbReference type="SAM" id="MobiDB-lite"/>
    </source>
</evidence>
<feature type="region of interest" description="Disordered" evidence="1">
    <location>
        <begin position="1"/>
        <end position="21"/>
    </location>
</feature>
<dbReference type="EMBL" id="KK198758">
    <property type="protein sequence ID" value="KCW66793.1"/>
    <property type="molecule type" value="Genomic_DNA"/>
</dbReference>
<evidence type="ECO:0000313" key="2">
    <source>
        <dbReference type="EMBL" id="KCW66793.1"/>
    </source>
</evidence>